<accession>A0ABU0ZPU4</accession>
<gene>
    <name evidence="1" type="ORF">RB614_31450</name>
</gene>
<evidence type="ECO:0000313" key="2">
    <source>
        <dbReference type="Proteomes" id="UP001230908"/>
    </source>
</evidence>
<protein>
    <submittedName>
        <fullName evidence="1">Imm10 family immunity protein</fullName>
    </submittedName>
</protein>
<name>A0ABU0ZPU4_9ACTN</name>
<organism evidence="1 2">
    <name type="scientific">Phytohabitans maris</name>
    <dbReference type="NCBI Taxonomy" id="3071409"/>
    <lineage>
        <taxon>Bacteria</taxon>
        <taxon>Bacillati</taxon>
        <taxon>Actinomycetota</taxon>
        <taxon>Actinomycetes</taxon>
        <taxon>Micromonosporales</taxon>
        <taxon>Micromonosporaceae</taxon>
    </lineage>
</organism>
<comment type="caution">
    <text evidence="1">The sequence shown here is derived from an EMBL/GenBank/DDBJ whole genome shotgun (WGS) entry which is preliminary data.</text>
</comment>
<dbReference type="EMBL" id="JAVHUY010000037">
    <property type="protein sequence ID" value="MDQ7909049.1"/>
    <property type="molecule type" value="Genomic_DNA"/>
</dbReference>
<reference evidence="1 2" key="1">
    <citation type="submission" date="2023-08" db="EMBL/GenBank/DDBJ databases">
        <title>Phytohabitans sansha sp. nov., isolated from marine sediment.</title>
        <authorList>
            <person name="Zhao Y."/>
            <person name="Yi K."/>
        </authorList>
    </citation>
    <scope>NUCLEOTIDE SEQUENCE [LARGE SCALE GENOMIC DNA]</scope>
    <source>
        <strain evidence="1 2">ZYX-F-186</strain>
    </source>
</reference>
<proteinExistence type="predicted"/>
<dbReference type="RefSeq" id="WP_308716312.1">
    <property type="nucleotide sequence ID" value="NZ_JAVHUY010000037.1"/>
</dbReference>
<dbReference type="InterPro" id="IPR028962">
    <property type="entry name" value="Imm10"/>
</dbReference>
<keyword evidence="2" id="KW-1185">Reference proteome</keyword>
<dbReference type="Proteomes" id="UP001230908">
    <property type="component" value="Unassembled WGS sequence"/>
</dbReference>
<evidence type="ECO:0000313" key="1">
    <source>
        <dbReference type="EMBL" id="MDQ7909049.1"/>
    </source>
</evidence>
<dbReference type="Pfam" id="PF15588">
    <property type="entry name" value="Imm10"/>
    <property type="match status" value="1"/>
</dbReference>
<sequence>MGDNGSPPRVLRDAGEDDSDVYVVGVRETTDAESWSLLFMECYDADDEQEIELGMDTYCLVVGPGQATHYGGVRECEIRGRELRLVLAEDAADGLGLPVEQRFVLDLPAHQLDLLGRGLLRVLTSGRRDAVPRRLDV</sequence>